<dbReference type="Proteomes" id="UP001374579">
    <property type="component" value="Unassembled WGS sequence"/>
</dbReference>
<dbReference type="EMBL" id="JBAMIC010000002">
    <property type="protein sequence ID" value="KAK7112935.1"/>
    <property type="molecule type" value="Genomic_DNA"/>
</dbReference>
<sequence length="135" mass="15243">MQNIYFRVKDISAICSLSPFLKWFSISAKCSLHLSKDQKKKTGQAEFNFNERSGGSKVLSVRAIKGSIPSRVKLTGSDLVRLLHVWDKNHPSTLAHSKTLHPNFLQWILLNIFLTRKCALFTESSQAVHFGDVAK</sequence>
<evidence type="ECO:0000313" key="2">
    <source>
        <dbReference type="Proteomes" id="UP001374579"/>
    </source>
</evidence>
<reference evidence="1 2" key="1">
    <citation type="submission" date="2024-02" db="EMBL/GenBank/DDBJ databases">
        <title>Chromosome-scale genome assembly of the rough periwinkle Littorina saxatilis.</title>
        <authorList>
            <person name="De Jode A."/>
            <person name="Faria R."/>
            <person name="Formenti G."/>
            <person name="Sims Y."/>
            <person name="Smith T.P."/>
            <person name="Tracey A."/>
            <person name="Wood J.M.D."/>
            <person name="Zagrodzka Z.B."/>
            <person name="Johannesson K."/>
            <person name="Butlin R.K."/>
            <person name="Leder E.H."/>
        </authorList>
    </citation>
    <scope>NUCLEOTIDE SEQUENCE [LARGE SCALE GENOMIC DNA]</scope>
    <source>
        <strain evidence="1">Snail1</strain>
        <tissue evidence="1">Muscle</tissue>
    </source>
</reference>
<name>A0AAN9BX69_9CAEN</name>
<proteinExistence type="predicted"/>
<accession>A0AAN9BX69</accession>
<protein>
    <submittedName>
        <fullName evidence="1">Uncharacterized protein</fullName>
    </submittedName>
</protein>
<dbReference type="AlphaFoldDB" id="A0AAN9BX69"/>
<evidence type="ECO:0000313" key="1">
    <source>
        <dbReference type="EMBL" id="KAK7112935.1"/>
    </source>
</evidence>
<comment type="caution">
    <text evidence="1">The sequence shown here is derived from an EMBL/GenBank/DDBJ whole genome shotgun (WGS) entry which is preliminary data.</text>
</comment>
<gene>
    <name evidence="1" type="ORF">V1264_012309</name>
</gene>
<organism evidence="1 2">
    <name type="scientific">Littorina saxatilis</name>
    <dbReference type="NCBI Taxonomy" id="31220"/>
    <lineage>
        <taxon>Eukaryota</taxon>
        <taxon>Metazoa</taxon>
        <taxon>Spiralia</taxon>
        <taxon>Lophotrochozoa</taxon>
        <taxon>Mollusca</taxon>
        <taxon>Gastropoda</taxon>
        <taxon>Caenogastropoda</taxon>
        <taxon>Littorinimorpha</taxon>
        <taxon>Littorinoidea</taxon>
        <taxon>Littorinidae</taxon>
        <taxon>Littorina</taxon>
    </lineage>
</organism>
<keyword evidence="2" id="KW-1185">Reference proteome</keyword>